<protein>
    <submittedName>
        <fullName evidence="3">BamB protein</fullName>
    </submittedName>
</protein>
<feature type="domain" description="Pyrrolo-quinoline quinone repeat" evidence="2">
    <location>
        <begin position="211"/>
        <end position="331"/>
    </location>
</feature>
<dbReference type="InterPro" id="IPR011047">
    <property type="entry name" value="Quinoprotein_ADH-like_sf"/>
</dbReference>
<name>A0A812SUC2_9DINO</name>
<evidence type="ECO:0000256" key="1">
    <source>
        <dbReference type="SAM" id="SignalP"/>
    </source>
</evidence>
<sequence length="482" mass="51980">MSRKCRVLNMALWTGLVLSLKGKLASAQTECDAERAGLSMLQAHLAKERNVDRSRYHWASGRGNFPNYSVSPHPAPFKVGGSLAWKWHHPLGRFATLTFGTAIDADSNIYLSAADGIRKFDPHGVTLWEYSTLPAWVYNAPALYDGMVHSSDTDGYVFALDMQTGKQVWRTRVAESIGQDNGFSMAHAGVVVAACDWRKPSNFDKANHKIKGLNASTGEELWTFEPDTPVWNFLPLFVEGGSFVFQDMTGKAYRVKLDTGTLVWKAGGLEGTWTDGSAALGPNGLVYTVHNVHPMPITEISEYSPGNLSAFNVSDGELVWSAVTPRPPNNAPAIGHVKNLPGLSVVMPLCQQVRPGSTCDVEVYDAETGSLRWIFHGPTQTGLLQAGDAEGIAMRTSHGIPTFCLPNGWSAPAIDSEGTVFVGNEEGIFYALRDLDGDGVAFGDDEVALYDTRAAFAGSSSPAIAPGLLAVASCDSLFVFET</sequence>
<feature type="signal peptide" evidence="1">
    <location>
        <begin position="1"/>
        <end position="27"/>
    </location>
</feature>
<reference evidence="3" key="1">
    <citation type="submission" date="2021-02" db="EMBL/GenBank/DDBJ databases">
        <authorList>
            <person name="Dougan E. K."/>
            <person name="Rhodes N."/>
            <person name="Thang M."/>
            <person name="Chan C."/>
        </authorList>
    </citation>
    <scope>NUCLEOTIDE SEQUENCE</scope>
</reference>
<feature type="chain" id="PRO_5032943804" evidence="1">
    <location>
        <begin position="28"/>
        <end position="482"/>
    </location>
</feature>
<dbReference type="Proteomes" id="UP000604046">
    <property type="component" value="Unassembled WGS sequence"/>
</dbReference>
<dbReference type="Gene3D" id="2.130.10.10">
    <property type="entry name" value="YVTN repeat-like/Quinoprotein amine dehydrogenase"/>
    <property type="match status" value="1"/>
</dbReference>
<comment type="caution">
    <text evidence="3">The sequence shown here is derived from an EMBL/GenBank/DDBJ whole genome shotgun (WGS) entry which is preliminary data.</text>
</comment>
<keyword evidence="4" id="KW-1185">Reference proteome</keyword>
<dbReference type="Pfam" id="PF13360">
    <property type="entry name" value="PQQ_2"/>
    <property type="match status" value="2"/>
</dbReference>
<feature type="domain" description="Pyrrolo-quinoline quinone repeat" evidence="2">
    <location>
        <begin position="83"/>
        <end position="175"/>
    </location>
</feature>
<dbReference type="SMART" id="SM00564">
    <property type="entry name" value="PQQ"/>
    <property type="match status" value="5"/>
</dbReference>
<dbReference type="Gene3D" id="2.40.10.480">
    <property type="match status" value="1"/>
</dbReference>
<gene>
    <name evidence="3" type="primary">bamB</name>
    <name evidence="3" type="ORF">SNAT2548_LOCUS27526</name>
</gene>
<dbReference type="SUPFAM" id="SSF50998">
    <property type="entry name" value="Quinoprotein alcohol dehydrogenase-like"/>
    <property type="match status" value="1"/>
</dbReference>
<dbReference type="AlphaFoldDB" id="A0A812SUC2"/>
<evidence type="ECO:0000259" key="2">
    <source>
        <dbReference type="Pfam" id="PF13360"/>
    </source>
</evidence>
<evidence type="ECO:0000313" key="4">
    <source>
        <dbReference type="Proteomes" id="UP000604046"/>
    </source>
</evidence>
<dbReference type="OrthoDB" id="408177at2759"/>
<evidence type="ECO:0000313" key="3">
    <source>
        <dbReference type="EMBL" id="CAE7490918.1"/>
    </source>
</evidence>
<dbReference type="InterPro" id="IPR002372">
    <property type="entry name" value="PQQ_rpt_dom"/>
</dbReference>
<dbReference type="InterPro" id="IPR015943">
    <property type="entry name" value="WD40/YVTN_repeat-like_dom_sf"/>
</dbReference>
<keyword evidence="1" id="KW-0732">Signal</keyword>
<dbReference type="PANTHER" id="PTHR34512:SF30">
    <property type="entry name" value="OUTER MEMBRANE PROTEIN ASSEMBLY FACTOR BAMB"/>
    <property type="match status" value="1"/>
</dbReference>
<dbReference type="EMBL" id="CAJNDS010002475">
    <property type="protein sequence ID" value="CAE7490918.1"/>
    <property type="molecule type" value="Genomic_DNA"/>
</dbReference>
<organism evidence="3 4">
    <name type="scientific">Symbiodinium natans</name>
    <dbReference type="NCBI Taxonomy" id="878477"/>
    <lineage>
        <taxon>Eukaryota</taxon>
        <taxon>Sar</taxon>
        <taxon>Alveolata</taxon>
        <taxon>Dinophyceae</taxon>
        <taxon>Suessiales</taxon>
        <taxon>Symbiodiniaceae</taxon>
        <taxon>Symbiodinium</taxon>
    </lineage>
</organism>
<proteinExistence type="predicted"/>
<dbReference type="InterPro" id="IPR018391">
    <property type="entry name" value="PQQ_b-propeller_rpt"/>
</dbReference>
<accession>A0A812SUC2</accession>
<dbReference type="PANTHER" id="PTHR34512">
    <property type="entry name" value="CELL SURFACE PROTEIN"/>
    <property type="match status" value="1"/>
</dbReference>